<name>A0A545THD0_9GAMM</name>
<dbReference type="PANTHER" id="PTHR34874">
    <property type="entry name" value="PROTEIN YCHN"/>
    <property type="match status" value="1"/>
</dbReference>
<proteinExistence type="inferred from homology"/>
<evidence type="ECO:0000256" key="1">
    <source>
        <dbReference type="ARBA" id="ARBA00004496"/>
    </source>
</evidence>
<dbReference type="AlphaFoldDB" id="A0A545THD0"/>
<dbReference type="Gene3D" id="3.40.1260.10">
    <property type="entry name" value="DsrEFH-like"/>
    <property type="match status" value="1"/>
</dbReference>
<keyword evidence="3" id="KW-0963">Cytoplasm</keyword>
<protein>
    <submittedName>
        <fullName evidence="5">Sulfurtransferase complex subunit TusD</fullName>
    </submittedName>
</protein>
<dbReference type="OrthoDB" id="9787483at2"/>
<sequence length="131" mass="14370">MAKFTLLVTGSHSQSQAHHSAIRFIRAVIESGNEISSVFFYQEAVTIANRYLCIPQDETQLTDQWVKLAEAHNFELQVCVAASNRRGVINEEEAKMNGKVGDSIDSAFAVLGLGQLAAAMSNSSSRLIHFK</sequence>
<dbReference type="InterPro" id="IPR017463">
    <property type="entry name" value="Sulphur_relay_TusD/DsrE"/>
</dbReference>
<comment type="subcellular location">
    <subcellularLocation>
        <location evidence="1">Cytoplasm</location>
    </subcellularLocation>
</comment>
<dbReference type="EMBL" id="VIKR01000001">
    <property type="protein sequence ID" value="TQV76633.1"/>
    <property type="molecule type" value="Genomic_DNA"/>
</dbReference>
<dbReference type="Pfam" id="PF02635">
    <property type="entry name" value="DsrE"/>
    <property type="match status" value="1"/>
</dbReference>
<comment type="similarity">
    <text evidence="2">Belongs to the DsrE/TusD family.</text>
</comment>
<evidence type="ECO:0000313" key="6">
    <source>
        <dbReference type="Proteomes" id="UP000317839"/>
    </source>
</evidence>
<dbReference type="InterPro" id="IPR027396">
    <property type="entry name" value="DsrEFH-like"/>
</dbReference>
<evidence type="ECO:0000313" key="5">
    <source>
        <dbReference type="EMBL" id="TQV76633.1"/>
    </source>
</evidence>
<gene>
    <name evidence="5" type="primary">tusD</name>
    <name evidence="5" type="ORF">FLL45_01350</name>
</gene>
<dbReference type="GO" id="GO:0016783">
    <property type="term" value="F:sulfurtransferase activity"/>
    <property type="evidence" value="ECO:0007669"/>
    <property type="project" value="InterPro"/>
</dbReference>
<keyword evidence="6" id="KW-1185">Reference proteome</keyword>
<dbReference type="PANTHER" id="PTHR34874:SF3">
    <property type="entry name" value="SULFURTRANSFERASE TUSD"/>
    <property type="match status" value="1"/>
</dbReference>
<dbReference type="GO" id="GO:0097163">
    <property type="term" value="F:sulfur carrier activity"/>
    <property type="evidence" value="ECO:0007669"/>
    <property type="project" value="TreeGrafter"/>
</dbReference>
<dbReference type="NCBIfam" id="TIGR03012">
    <property type="entry name" value="sulf_tusD_dsrE"/>
    <property type="match status" value="1"/>
</dbReference>
<dbReference type="RefSeq" id="WP_142887993.1">
    <property type="nucleotide sequence ID" value="NZ_VIKR01000001.1"/>
</dbReference>
<evidence type="ECO:0000256" key="2">
    <source>
        <dbReference type="ARBA" id="ARBA00007067"/>
    </source>
</evidence>
<dbReference type="Proteomes" id="UP000317839">
    <property type="component" value="Unassembled WGS sequence"/>
</dbReference>
<keyword evidence="4 5" id="KW-0808">Transferase</keyword>
<dbReference type="NCBIfam" id="NF001237">
    <property type="entry name" value="PRK00207.1"/>
    <property type="match status" value="1"/>
</dbReference>
<evidence type="ECO:0000256" key="3">
    <source>
        <dbReference type="ARBA" id="ARBA00022490"/>
    </source>
</evidence>
<dbReference type="GO" id="GO:1990228">
    <property type="term" value="C:sulfurtransferase complex"/>
    <property type="evidence" value="ECO:0007669"/>
    <property type="project" value="TreeGrafter"/>
</dbReference>
<dbReference type="SUPFAM" id="SSF75169">
    <property type="entry name" value="DsrEFH-like"/>
    <property type="match status" value="1"/>
</dbReference>
<accession>A0A545THD0</accession>
<reference evidence="5 6" key="1">
    <citation type="submission" date="2019-06" db="EMBL/GenBank/DDBJ databases">
        <title>Draft genome of Aliikangiella marina GYP-15.</title>
        <authorList>
            <person name="Wang G."/>
        </authorList>
    </citation>
    <scope>NUCLEOTIDE SEQUENCE [LARGE SCALE GENOMIC DNA]</scope>
    <source>
        <strain evidence="5 6">GYP-15</strain>
    </source>
</reference>
<dbReference type="GO" id="GO:0002143">
    <property type="term" value="P:tRNA wobble position uridine thiolation"/>
    <property type="evidence" value="ECO:0007669"/>
    <property type="project" value="TreeGrafter"/>
</dbReference>
<evidence type="ECO:0000256" key="4">
    <source>
        <dbReference type="ARBA" id="ARBA00022679"/>
    </source>
</evidence>
<dbReference type="InterPro" id="IPR003787">
    <property type="entry name" value="Sulphur_relay_DsrE/F-like"/>
</dbReference>
<organism evidence="5 6">
    <name type="scientific">Aliikangiella marina</name>
    <dbReference type="NCBI Taxonomy" id="1712262"/>
    <lineage>
        <taxon>Bacteria</taxon>
        <taxon>Pseudomonadati</taxon>
        <taxon>Pseudomonadota</taxon>
        <taxon>Gammaproteobacteria</taxon>
        <taxon>Oceanospirillales</taxon>
        <taxon>Pleioneaceae</taxon>
        <taxon>Aliikangiella</taxon>
    </lineage>
</organism>
<comment type="caution">
    <text evidence="5">The sequence shown here is derived from an EMBL/GenBank/DDBJ whole genome shotgun (WGS) entry which is preliminary data.</text>
</comment>